<dbReference type="AlphaFoldDB" id="A0A7X4RVH4"/>
<protein>
    <submittedName>
        <fullName evidence="2">Uncharacterized protein</fullName>
    </submittedName>
</protein>
<reference evidence="2 3" key="1">
    <citation type="submission" date="2019-10" db="EMBL/GenBank/DDBJ databases">
        <title>Vibrio sp. nov. isolated from a shrimp pond.</title>
        <authorList>
            <person name="Gomez-Gil B."/>
            <person name="Enciso-Ibarra J."/>
            <person name="Enciso-Ibarra K."/>
            <person name="Bolan-Mejia C."/>
        </authorList>
    </citation>
    <scope>NUCLEOTIDE SEQUENCE [LARGE SCALE GENOMIC DNA]</scope>
    <source>
        <strain evidence="2 3">CAIM 722</strain>
    </source>
</reference>
<dbReference type="RefSeq" id="WP_161157044.1">
    <property type="nucleotide sequence ID" value="NZ_WEKT01000031.1"/>
</dbReference>
<gene>
    <name evidence="2" type="ORF">F9817_15265</name>
</gene>
<dbReference type="Proteomes" id="UP000462621">
    <property type="component" value="Unassembled WGS sequence"/>
</dbReference>
<accession>A0A7X4RVH4</accession>
<comment type="caution">
    <text evidence="2">The sequence shown here is derived from an EMBL/GenBank/DDBJ whole genome shotgun (WGS) entry which is preliminary data.</text>
</comment>
<keyword evidence="3" id="KW-1185">Reference proteome</keyword>
<sequence length="174" mass="19126">MFKKLKLVSLFGIACALPTVASANNFDYNFLEVRTTVGPQSSGVEFSTYYTDNSHFIVRGDSKFSKDWDLAAGMGFNGPFGNFADIFGEAMLHQIREDDEDGGDDTTEVEISVGTRIWISDQFEGSVRLGRLGTSTVFITGLRFHSTDQLSVALESRNAGIWGPQIAISVRFGF</sequence>
<evidence type="ECO:0000256" key="1">
    <source>
        <dbReference type="SAM" id="SignalP"/>
    </source>
</evidence>
<evidence type="ECO:0000313" key="2">
    <source>
        <dbReference type="EMBL" id="MZI94553.1"/>
    </source>
</evidence>
<dbReference type="EMBL" id="WEKT01000031">
    <property type="protein sequence ID" value="MZI94553.1"/>
    <property type="molecule type" value="Genomic_DNA"/>
</dbReference>
<name>A0A7X4RVH4_9VIBR</name>
<organism evidence="2 3">
    <name type="scientific">Vibrio eleionomae</name>
    <dbReference type="NCBI Taxonomy" id="2653505"/>
    <lineage>
        <taxon>Bacteria</taxon>
        <taxon>Pseudomonadati</taxon>
        <taxon>Pseudomonadota</taxon>
        <taxon>Gammaproteobacteria</taxon>
        <taxon>Vibrionales</taxon>
        <taxon>Vibrionaceae</taxon>
        <taxon>Vibrio</taxon>
    </lineage>
</organism>
<evidence type="ECO:0000313" key="3">
    <source>
        <dbReference type="Proteomes" id="UP000462621"/>
    </source>
</evidence>
<proteinExistence type="predicted"/>
<feature type="signal peptide" evidence="1">
    <location>
        <begin position="1"/>
        <end position="23"/>
    </location>
</feature>
<feature type="chain" id="PRO_5031453637" evidence="1">
    <location>
        <begin position="24"/>
        <end position="174"/>
    </location>
</feature>
<keyword evidence="1" id="KW-0732">Signal</keyword>